<keyword evidence="2" id="KW-1185">Reference proteome</keyword>
<proteinExistence type="predicted"/>
<dbReference type="AlphaFoldDB" id="A0A316YAS8"/>
<dbReference type="GeneID" id="37042103"/>
<name>A0A316YAS8_9BASI</name>
<dbReference type="STRING" id="215250.A0A316YAS8"/>
<evidence type="ECO:0000313" key="1">
    <source>
        <dbReference type="EMBL" id="PWN86717.1"/>
    </source>
</evidence>
<evidence type="ECO:0000313" key="2">
    <source>
        <dbReference type="Proteomes" id="UP000245768"/>
    </source>
</evidence>
<dbReference type="OrthoDB" id="2019149at2759"/>
<dbReference type="Gene3D" id="2.160.20.10">
    <property type="entry name" value="Single-stranded right-handed beta-helix, Pectin lyase-like"/>
    <property type="match status" value="1"/>
</dbReference>
<sequence length="139" mass="14948">MTISRHTNGWRAARPRSENSSSLLVVALSAQTGQRGYYGAYFKGYQGTLLAQRGAKVCAKSYVEGAVDFFFGQHIQADFLTATSVSRPAVDTSSKSFQATSDAGASGQRASFSKKLSSVVDVTTVFGSSCQSWSDKFYL</sequence>
<reference evidence="1 2" key="1">
    <citation type="journal article" date="2018" name="Mol. Biol. Evol.">
        <title>Broad Genomic Sampling Reveals a Smut Pathogenic Ancestry of the Fungal Clade Ustilaginomycotina.</title>
        <authorList>
            <person name="Kijpornyongpan T."/>
            <person name="Mondo S.J."/>
            <person name="Barry K."/>
            <person name="Sandor L."/>
            <person name="Lee J."/>
            <person name="Lipzen A."/>
            <person name="Pangilinan J."/>
            <person name="LaButti K."/>
            <person name="Hainaut M."/>
            <person name="Henrissat B."/>
            <person name="Grigoriev I.V."/>
            <person name="Spatafora J.W."/>
            <person name="Aime M.C."/>
        </authorList>
    </citation>
    <scope>NUCLEOTIDE SEQUENCE [LARGE SCALE GENOMIC DNA]</scope>
    <source>
        <strain evidence="1 2">MCA 4198</strain>
    </source>
</reference>
<dbReference type="InParanoid" id="A0A316YAS8"/>
<dbReference type="EMBL" id="KZ819643">
    <property type="protein sequence ID" value="PWN86717.1"/>
    <property type="molecule type" value="Genomic_DNA"/>
</dbReference>
<dbReference type="RefSeq" id="XP_025373915.1">
    <property type="nucleotide sequence ID" value="XM_025520187.1"/>
</dbReference>
<accession>A0A316YAS8</accession>
<dbReference type="InterPro" id="IPR012334">
    <property type="entry name" value="Pectin_lyas_fold"/>
</dbReference>
<protein>
    <submittedName>
        <fullName evidence="1">Uncharacterized protein</fullName>
    </submittedName>
</protein>
<gene>
    <name evidence="1" type="ORF">FA10DRAFT_263217</name>
</gene>
<dbReference type="Proteomes" id="UP000245768">
    <property type="component" value="Unassembled WGS sequence"/>
</dbReference>
<organism evidence="1 2">
    <name type="scientific">Acaromyces ingoldii</name>
    <dbReference type="NCBI Taxonomy" id="215250"/>
    <lineage>
        <taxon>Eukaryota</taxon>
        <taxon>Fungi</taxon>
        <taxon>Dikarya</taxon>
        <taxon>Basidiomycota</taxon>
        <taxon>Ustilaginomycotina</taxon>
        <taxon>Exobasidiomycetes</taxon>
        <taxon>Exobasidiales</taxon>
        <taxon>Cryptobasidiaceae</taxon>
        <taxon>Acaromyces</taxon>
    </lineage>
</organism>